<proteinExistence type="predicted"/>
<dbReference type="PANTHER" id="PTHR21052">
    <property type="entry name" value="SPERMATOGENESIS ASSOCIATED 11-RELATED"/>
    <property type="match status" value="1"/>
</dbReference>
<comment type="cofactor">
    <cofactor evidence="1">
        <name>Fe(2+)</name>
        <dbReference type="ChEBI" id="CHEBI:29033"/>
    </cofactor>
</comment>
<dbReference type="GO" id="GO:0005759">
    <property type="term" value="C:mitochondrial matrix"/>
    <property type="evidence" value="ECO:0007669"/>
    <property type="project" value="TreeGrafter"/>
</dbReference>
<dbReference type="Gene3D" id="2.60.120.590">
    <property type="entry name" value="Alpha-ketoglutarate-dependent dioxygenase AlkB-like"/>
    <property type="match status" value="1"/>
</dbReference>
<evidence type="ECO:0000256" key="1">
    <source>
        <dbReference type="ARBA" id="ARBA00001954"/>
    </source>
</evidence>
<accession>A0A0R3RRN8</accession>
<dbReference type="SUPFAM" id="SSF51197">
    <property type="entry name" value="Clavaminate synthase-like"/>
    <property type="match status" value="1"/>
</dbReference>
<evidence type="ECO:0000313" key="2">
    <source>
        <dbReference type="Proteomes" id="UP000050640"/>
    </source>
</evidence>
<sequence>MQLTTYRRLAGNFIHFHNDALWPKEMKNVMLECCAVIPNFVTEQEEASLLDEVNPHMKRMRYEKSHWDDAIHLYREREQLKWKKENETILNRMRKYSFKEGDKQLLFVHILDLHEDGVIKPHIDSVRYCGDVITGLSLLSDAVMRLRHKDQKDQLIVDLFLQRRSLYRMGEFSRYEFYHEVLGKTESRFMGKPVPRSRRISIVCRDLPRNIQQSKLHTTSNITEKRQLLQQSDTEQII</sequence>
<dbReference type="InterPro" id="IPR037151">
    <property type="entry name" value="AlkB-like_sf"/>
</dbReference>
<dbReference type="InterPro" id="IPR032870">
    <property type="entry name" value="ALKBH7-like"/>
</dbReference>
<reference evidence="3" key="1">
    <citation type="submission" date="2017-02" db="UniProtKB">
        <authorList>
            <consortium name="WormBaseParasite"/>
        </authorList>
    </citation>
    <scope>IDENTIFICATION</scope>
</reference>
<dbReference type="PANTHER" id="PTHR21052:SF0">
    <property type="entry name" value="ALPHA-KETOGLUTARATE-DEPENDENT DIOXYGENASE ALKB HOMOLOG 7, MITOCHONDRIAL"/>
    <property type="match status" value="1"/>
</dbReference>
<protein>
    <submittedName>
        <fullName evidence="3">2OG-FeII_Oxy_2 domain-containing protein</fullName>
    </submittedName>
</protein>
<dbReference type="GO" id="GO:0006631">
    <property type="term" value="P:fatty acid metabolic process"/>
    <property type="evidence" value="ECO:0007669"/>
    <property type="project" value="TreeGrafter"/>
</dbReference>
<organism evidence="2 3">
    <name type="scientific">Elaeophora elaphi</name>
    <dbReference type="NCBI Taxonomy" id="1147741"/>
    <lineage>
        <taxon>Eukaryota</taxon>
        <taxon>Metazoa</taxon>
        <taxon>Ecdysozoa</taxon>
        <taxon>Nematoda</taxon>
        <taxon>Chromadorea</taxon>
        <taxon>Rhabditida</taxon>
        <taxon>Spirurina</taxon>
        <taxon>Spiruromorpha</taxon>
        <taxon>Filarioidea</taxon>
        <taxon>Onchocercidae</taxon>
        <taxon>Elaeophora</taxon>
    </lineage>
</organism>
<dbReference type="AlphaFoldDB" id="A0A0R3RRN8"/>
<dbReference type="WBParaSite" id="EEL_0000442101-mRNA-1">
    <property type="protein sequence ID" value="EEL_0000442101-mRNA-1"/>
    <property type="gene ID" value="EEL_0000442101"/>
</dbReference>
<dbReference type="Proteomes" id="UP000050640">
    <property type="component" value="Unplaced"/>
</dbReference>
<keyword evidence="2" id="KW-1185">Reference proteome</keyword>
<evidence type="ECO:0000313" key="3">
    <source>
        <dbReference type="WBParaSite" id="EEL_0000442101-mRNA-1"/>
    </source>
</evidence>
<dbReference type="STRING" id="1147741.A0A0R3RRN8"/>
<name>A0A0R3RRN8_9BILA</name>
<dbReference type="GO" id="GO:0006974">
    <property type="term" value="P:DNA damage response"/>
    <property type="evidence" value="ECO:0007669"/>
    <property type="project" value="InterPro"/>
</dbReference>